<proteinExistence type="inferred from homology"/>
<evidence type="ECO:0000256" key="15">
    <source>
        <dbReference type="ARBA" id="ARBA00049778"/>
    </source>
</evidence>
<evidence type="ECO:0000256" key="6">
    <source>
        <dbReference type="ARBA" id="ARBA00023002"/>
    </source>
</evidence>
<dbReference type="Pfam" id="PF00732">
    <property type="entry name" value="GMC_oxred_N"/>
    <property type="match status" value="1"/>
</dbReference>
<keyword evidence="9" id="KW-0753">Steroid metabolism</keyword>
<dbReference type="InterPro" id="IPR036188">
    <property type="entry name" value="FAD/NAD-bd_sf"/>
</dbReference>
<evidence type="ECO:0000256" key="2">
    <source>
        <dbReference type="ARBA" id="ARBA00010790"/>
    </source>
</evidence>
<evidence type="ECO:0000256" key="14">
    <source>
        <dbReference type="ARBA" id="ARBA00049744"/>
    </source>
</evidence>
<evidence type="ECO:0000256" key="7">
    <source>
        <dbReference type="ARBA" id="ARBA00023098"/>
    </source>
</evidence>
<comment type="similarity">
    <text evidence="2">Belongs to the GMC oxidoreductase family.</text>
</comment>
<evidence type="ECO:0000256" key="3">
    <source>
        <dbReference type="ARBA" id="ARBA00022548"/>
    </source>
</evidence>
<evidence type="ECO:0000259" key="16">
    <source>
        <dbReference type="Pfam" id="PF00732"/>
    </source>
</evidence>
<evidence type="ECO:0000313" key="19">
    <source>
        <dbReference type="Proteomes" id="UP001428817"/>
    </source>
</evidence>
<gene>
    <name evidence="18" type="ORF">GCM10023321_47320</name>
</gene>
<comment type="pathway">
    <text evidence="12">Steroid metabolism; cholesterol degradation.</text>
</comment>
<accession>A0ABP9QHT3</accession>
<dbReference type="PANTHER" id="PTHR47470:SF1">
    <property type="entry name" value="FAD-DEPENDENT OXIDOREDUCTASE 2 FAD BINDING DOMAIN-CONTAINING PROTEIN"/>
    <property type="match status" value="1"/>
</dbReference>
<reference evidence="19" key="1">
    <citation type="journal article" date="2019" name="Int. J. Syst. Evol. Microbiol.">
        <title>The Global Catalogue of Microorganisms (GCM) 10K type strain sequencing project: providing services to taxonomists for standard genome sequencing and annotation.</title>
        <authorList>
            <consortium name="The Broad Institute Genomics Platform"/>
            <consortium name="The Broad Institute Genome Sequencing Center for Infectious Disease"/>
            <person name="Wu L."/>
            <person name="Ma J."/>
        </authorList>
    </citation>
    <scope>NUCLEOTIDE SEQUENCE [LARGE SCALE GENOMIC DNA]</scope>
    <source>
        <strain evidence="19">JCM 18303</strain>
    </source>
</reference>
<evidence type="ECO:0000256" key="10">
    <source>
        <dbReference type="ARBA" id="ARBA00023235"/>
    </source>
</evidence>
<dbReference type="InterPro" id="IPR007867">
    <property type="entry name" value="GMC_OxRtase_C"/>
</dbReference>
<evidence type="ECO:0000256" key="4">
    <source>
        <dbReference type="ARBA" id="ARBA00022630"/>
    </source>
</evidence>
<evidence type="ECO:0000256" key="8">
    <source>
        <dbReference type="ARBA" id="ARBA00023166"/>
    </source>
</evidence>
<keyword evidence="8" id="KW-1207">Sterol metabolism</keyword>
<keyword evidence="3" id="KW-0153">Cholesterol metabolism</keyword>
<name>A0ABP9QHT3_9PSEU</name>
<dbReference type="PANTHER" id="PTHR47470">
    <property type="entry name" value="CHOLESTEROL OXIDASE"/>
    <property type="match status" value="1"/>
</dbReference>
<evidence type="ECO:0000256" key="9">
    <source>
        <dbReference type="ARBA" id="ARBA00023221"/>
    </source>
</evidence>
<evidence type="ECO:0000256" key="1">
    <source>
        <dbReference type="ARBA" id="ARBA00001974"/>
    </source>
</evidence>
<dbReference type="InterPro" id="IPR000172">
    <property type="entry name" value="GMC_OxRdtase_N"/>
</dbReference>
<keyword evidence="7" id="KW-0443">Lipid metabolism</keyword>
<evidence type="ECO:0000256" key="11">
    <source>
        <dbReference type="ARBA" id="ARBA00038856"/>
    </source>
</evidence>
<keyword evidence="10" id="KW-0413">Isomerase</keyword>
<evidence type="ECO:0000256" key="12">
    <source>
        <dbReference type="ARBA" id="ARBA00049645"/>
    </source>
</evidence>
<dbReference type="SUPFAM" id="SSF54373">
    <property type="entry name" value="FAD-linked reductases, C-terminal domain"/>
    <property type="match status" value="1"/>
</dbReference>
<dbReference type="SUPFAM" id="SSF51905">
    <property type="entry name" value="FAD/NAD(P)-binding domain"/>
    <property type="match status" value="1"/>
</dbReference>
<keyword evidence="19" id="KW-1185">Reference proteome</keyword>
<organism evidence="18 19">
    <name type="scientific">Pseudonocardia eucalypti</name>
    <dbReference type="NCBI Taxonomy" id="648755"/>
    <lineage>
        <taxon>Bacteria</taxon>
        <taxon>Bacillati</taxon>
        <taxon>Actinomycetota</taxon>
        <taxon>Actinomycetes</taxon>
        <taxon>Pseudonocardiales</taxon>
        <taxon>Pseudonocardiaceae</taxon>
        <taxon>Pseudonocardia</taxon>
    </lineage>
</organism>
<dbReference type="EC" id="1.1.3.6" evidence="13"/>
<comment type="cofactor">
    <cofactor evidence="1">
        <name>FAD</name>
        <dbReference type="ChEBI" id="CHEBI:57692"/>
    </cofactor>
</comment>
<comment type="caution">
    <text evidence="18">The sequence shown here is derived from an EMBL/GenBank/DDBJ whole genome shotgun (WGS) entry which is preliminary data.</text>
</comment>
<feature type="domain" description="Glucose-methanol-choline oxidoreductase N-terminal" evidence="16">
    <location>
        <begin position="177"/>
        <end position="380"/>
    </location>
</feature>
<keyword evidence="5" id="KW-0274">FAD</keyword>
<dbReference type="EC" id="5.3.3.1" evidence="11"/>
<protein>
    <recommendedName>
        <fullName evidence="14">Cholesterol oxidase</fullName>
        <ecNumber evidence="13">1.1.3.6</ecNumber>
        <ecNumber evidence="11">5.3.3.1</ecNumber>
    </recommendedName>
    <alternativeName>
        <fullName evidence="15">Cholesterol isomerase</fullName>
    </alternativeName>
</protein>
<keyword evidence="4" id="KW-0285">Flavoprotein</keyword>
<sequence>MNSRIDNCLQFGTHTRCERHGTPRADRGRKGRPMATIGRRSLLTGAVAAAGLSVLGARLGASVRRVALTREEHRVVVIGSGFGGGVTALRFAQAGVPVLVLERGIRWPTGPNADTFPRPTSSPDKRIFWLNSVAEPLDGVLDPVSALLGRAAGPHAGLVRLPELPVGRYTGLLERVAGDGMDIMCAAGVGGGSLIYQGMTLQPSAEVFHATMPEQLDYARMDRVHYPRVARMLRIAVAPDELIASKTYAAARAFARHTTDAGFRVEKIPMPIDWSFALRELKGEMKPSYTNGDCALGVNNGGKHSVDVTYLAQAEATGRVRVATLHNVTDVVRARDGRWEIHVDRIATDGTVLEQKIITAKALVMAAGTANTCRLLIRAATLGTIPDLPDGLGENWGTNGDRICTWTNAVDDFGTPQGGPVVYGSKDWADPATANTIIQASLPPLPNLRTTMIVGYGVSSGRGRFAWDPVRGEAVLHWPRDADGTLTRRIGERMRHITGPGSVVLDTTTVAPTTWHPLGGASMGRVCDLAGRVQGQRGLYVLDGALLPGTAAACNPSMTIAAVAERATDELTEHDVDHVF</sequence>
<dbReference type="Gene3D" id="3.50.50.60">
    <property type="entry name" value="FAD/NAD(P)-binding domain"/>
    <property type="match status" value="1"/>
</dbReference>
<dbReference type="EMBL" id="BAABJP010000026">
    <property type="protein sequence ID" value="GAA5162155.1"/>
    <property type="molecule type" value="Genomic_DNA"/>
</dbReference>
<dbReference type="Pfam" id="PF05199">
    <property type="entry name" value="GMC_oxred_C"/>
    <property type="match status" value="1"/>
</dbReference>
<keyword evidence="6" id="KW-0560">Oxidoreductase</keyword>
<evidence type="ECO:0000313" key="18">
    <source>
        <dbReference type="EMBL" id="GAA5162155.1"/>
    </source>
</evidence>
<evidence type="ECO:0000259" key="17">
    <source>
        <dbReference type="Pfam" id="PF05199"/>
    </source>
</evidence>
<dbReference type="Gene3D" id="3.30.410.10">
    <property type="entry name" value="Cholesterol Oxidase, domain 2"/>
    <property type="match status" value="1"/>
</dbReference>
<dbReference type="InterPro" id="IPR052542">
    <property type="entry name" value="Cholesterol_Oxidase"/>
</dbReference>
<evidence type="ECO:0000256" key="5">
    <source>
        <dbReference type="ARBA" id="ARBA00022827"/>
    </source>
</evidence>
<evidence type="ECO:0000256" key="13">
    <source>
        <dbReference type="ARBA" id="ARBA00049723"/>
    </source>
</evidence>
<dbReference type="Proteomes" id="UP001428817">
    <property type="component" value="Unassembled WGS sequence"/>
</dbReference>
<feature type="domain" description="Glucose-methanol-choline oxidoreductase C-terminal" evidence="17">
    <location>
        <begin position="509"/>
        <end position="564"/>
    </location>
</feature>